<accession>A0A167XM80</accession>
<dbReference type="OrthoDB" id="3921745at2759"/>
<dbReference type="Proteomes" id="UP000076881">
    <property type="component" value="Unassembled WGS sequence"/>
</dbReference>
<feature type="region of interest" description="Disordered" evidence="1">
    <location>
        <begin position="136"/>
        <end position="160"/>
    </location>
</feature>
<organism evidence="2 3">
    <name type="scientific">Akanthomyces lecanii RCEF 1005</name>
    <dbReference type="NCBI Taxonomy" id="1081108"/>
    <lineage>
        <taxon>Eukaryota</taxon>
        <taxon>Fungi</taxon>
        <taxon>Dikarya</taxon>
        <taxon>Ascomycota</taxon>
        <taxon>Pezizomycotina</taxon>
        <taxon>Sordariomycetes</taxon>
        <taxon>Hypocreomycetidae</taxon>
        <taxon>Hypocreales</taxon>
        <taxon>Cordycipitaceae</taxon>
        <taxon>Akanthomyces</taxon>
        <taxon>Cordyceps confragosa</taxon>
    </lineage>
</organism>
<name>A0A167XM80_CORDF</name>
<protein>
    <submittedName>
        <fullName evidence="2">Uncharacterized protein</fullName>
    </submittedName>
</protein>
<evidence type="ECO:0000313" key="3">
    <source>
        <dbReference type="Proteomes" id="UP000076881"/>
    </source>
</evidence>
<evidence type="ECO:0000313" key="2">
    <source>
        <dbReference type="EMBL" id="OAA65151.1"/>
    </source>
</evidence>
<gene>
    <name evidence="2" type="ORF">LEL_10598</name>
</gene>
<reference evidence="2 3" key="1">
    <citation type="journal article" date="2016" name="Genome Biol. Evol.">
        <title>Divergent and convergent evolution of fungal pathogenicity.</title>
        <authorList>
            <person name="Shang Y."/>
            <person name="Xiao G."/>
            <person name="Zheng P."/>
            <person name="Cen K."/>
            <person name="Zhan S."/>
            <person name="Wang C."/>
        </authorList>
    </citation>
    <scope>NUCLEOTIDE SEQUENCE [LARGE SCALE GENOMIC DNA]</scope>
    <source>
        <strain evidence="2 3">RCEF 1005</strain>
    </source>
</reference>
<keyword evidence="3" id="KW-1185">Reference proteome</keyword>
<evidence type="ECO:0000256" key="1">
    <source>
        <dbReference type="SAM" id="MobiDB-lite"/>
    </source>
</evidence>
<comment type="caution">
    <text evidence="2">The sequence shown here is derived from an EMBL/GenBank/DDBJ whole genome shotgun (WGS) entry which is preliminary data.</text>
</comment>
<sequence>MVRAVNDLNTALERVYNSHSKGSSDSNDPIKPAHKISIGHLLLSPVQLPRPELTHAQSSRSVSVQLPSLRQFDRGVDALVKANGGRVRPWSPATPRKASMALWAILSPPPPPPARLYTLSECLGQIEVPRDEGPVGGLAGPPTHARDGNHSPTVDEVERTSPRYTIEEGDFIIYAFCDKKLSWYTIHKEFTAKFRRDPERSVQALQAWFYRTNQQIPVWDQDGALVFENDTDMEPKQKSFRCNSQGRAINTPGLAQRYPERAVHYDWVDPDLKLAMSAWGGSPPKFVRVTKQC</sequence>
<dbReference type="AlphaFoldDB" id="A0A167XM80"/>
<dbReference type="EMBL" id="AZHF01000014">
    <property type="protein sequence ID" value="OAA65151.1"/>
    <property type="molecule type" value="Genomic_DNA"/>
</dbReference>
<proteinExistence type="predicted"/>